<dbReference type="PANTHER" id="PTHR30349">
    <property type="entry name" value="PHAGE INTEGRASE-RELATED"/>
    <property type="match status" value="1"/>
</dbReference>
<dbReference type="SUPFAM" id="SSF56349">
    <property type="entry name" value="DNA breaking-rejoining enzymes"/>
    <property type="match status" value="1"/>
</dbReference>
<feature type="domain" description="Core-binding (CB)" evidence="7">
    <location>
        <begin position="21"/>
        <end position="135"/>
    </location>
</feature>
<proteinExistence type="inferred from homology"/>
<dbReference type="InterPro" id="IPR044068">
    <property type="entry name" value="CB"/>
</dbReference>
<protein>
    <submittedName>
        <fullName evidence="8">Tyrosine-type recombinase/integrase</fullName>
    </submittedName>
</protein>
<dbReference type="InterPro" id="IPR010998">
    <property type="entry name" value="Integrase_recombinase_N"/>
</dbReference>
<evidence type="ECO:0000256" key="2">
    <source>
        <dbReference type="ARBA" id="ARBA00022908"/>
    </source>
</evidence>
<keyword evidence="3 5" id="KW-0238">DNA-binding</keyword>
<dbReference type="GO" id="GO:0003677">
    <property type="term" value="F:DNA binding"/>
    <property type="evidence" value="ECO:0007669"/>
    <property type="project" value="UniProtKB-UniRule"/>
</dbReference>
<evidence type="ECO:0000256" key="1">
    <source>
        <dbReference type="ARBA" id="ARBA00008857"/>
    </source>
</evidence>
<dbReference type="Proteomes" id="UP000726777">
    <property type="component" value="Unassembled WGS sequence"/>
</dbReference>
<dbReference type="RefSeq" id="WP_228084358.1">
    <property type="nucleotide sequence ID" value="NZ_CP064041.1"/>
</dbReference>
<dbReference type="PANTHER" id="PTHR30349:SF41">
    <property type="entry name" value="INTEGRASE_RECOMBINASE PROTEIN MJ0367-RELATED"/>
    <property type="match status" value="1"/>
</dbReference>
<evidence type="ECO:0000256" key="5">
    <source>
        <dbReference type="PROSITE-ProRule" id="PRU01248"/>
    </source>
</evidence>
<dbReference type="Gene3D" id="1.10.150.130">
    <property type="match status" value="1"/>
</dbReference>
<evidence type="ECO:0000313" key="9">
    <source>
        <dbReference type="Proteomes" id="UP000726777"/>
    </source>
</evidence>
<dbReference type="EMBL" id="JACVHL010000010">
    <property type="protein sequence ID" value="MCC3805695.1"/>
    <property type="molecule type" value="Genomic_DNA"/>
</dbReference>
<comment type="similarity">
    <text evidence="1">Belongs to the 'phage' integrase family.</text>
</comment>
<dbReference type="InterPro" id="IPR013762">
    <property type="entry name" value="Integrase-like_cat_sf"/>
</dbReference>
<keyword evidence="2" id="KW-0229">DNA integration</keyword>
<dbReference type="PROSITE" id="PS51898">
    <property type="entry name" value="TYR_RECOMBINASE"/>
    <property type="match status" value="1"/>
</dbReference>
<evidence type="ECO:0000259" key="6">
    <source>
        <dbReference type="PROSITE" id="PS51898"/>
    </source>
</evidence>
<sequence>MESISFSLATGQKSWAIYIDGEPVEAFNCYINALARTASPNTLKSKASDLKVFFAYLDALDDPDEIAKLDIGLKTGTPLLTEMIQQFPNYLSMGIYSSKETLSYLAAKNTKRKPTAHGTNQRIVSSVRSFLKDSAHLQAEMKSASELGLVDLSLAPEIMFGDSLFRKELPNSQRRALLKKSVIAGVVSNGPRLGATTILKARNTHYSAAPTGSSVKKALPHEDAIAILNETKTYRDRLFISLVMGTGLREIEAANVLIEDIDISNRKVLCVDPKTRPLAYGNEYEAISGQTALNMAYKGRITPETFFIEPFRTIFFNTLQNYLQHERAPLNVGHKFLFVVLRKGTHDGDSYAGKPLVLSADKTRQYPFKQCLKRVYANRGLPCPSGLALHSLRHMYGVHCLNYLIVGFRQDGSPIMGLDKHVVQYLMGHSDITATEVYAIPEIELTQSKVDRALKLVQSGVLNSDQKLLLNSHFGAGIK</sequence>
<feature type="domain" description="Tyr recombinase" evidence="6">
    <location>
        <begin position="214"/>
        <end position="451"/>
    </location>
</feature>
<organism evidence="8 9">
    <name type="scientific">Vibrio parahaemolyticus</name>
    <dbReference type="NCBI Taxonomy" id="670"/>
    <lineage>
        <taxon>Bacteria</taxon>
        <taxon>Pseudomonadati</taxon>
        <taxon>Pseudomonadota</taxon>
        <taxon>Gammaproteobacteria</taxon>
        <taxon>Vibrionales</taxon>
        <taxon>Vibrionaceae</taxon>
        <taxon>Vibrio</taxon>
    </lineage>
</organism>
<accession>A0A9Q3YM08</accession>
<name>A0A9Q3YM08_VIBPH</name>
<evidence type="ECO:0000256" key="4">
    <source>
        <dbReference type="ARBA" id="ARBA00023172"/>
    </source>
</evidence>
<dbReference type="GO" id="GO:0006310">
    <property type="term" value="P:DNA recombination"/>
    <property type="evidence" value="ECO:0007669"/>
    <property type="project" value="UniProtKB-KW"/>
</dbReference>
<dbReference type="InterPro" id="IPR002104">
    <property type="entry name" value="Integrase_catalytic"/>
</dbReference>
<keyword evidence="4" id="KW-0233">DNA recombination</keyword>
<evidence type="ECO:0000256" key="3">
    <source>
        <dbReference type="ARBA" id="ARBA00023125"/>
    </source>
</evidence>
<reference evidence="8" key="1">
    <citation type="submission" date="2020-09" db="EMBL/GenBank/DDBJ databases">
        <title>Genome sequence of Vibrio parahaemolyticus isolates.</title>
        <authorList>
            <person name="Hammerl J.A."/>
            <person name="Strauch E."/>
        </authorList>
    </citation>
    <scope>NUCLEOTIDE SEQUENCE</scope>
    <source>
        <strain evidence="8">17-VB00146</strain>
    </source>
</reference>
<dbReference type="GO" id="GO:0015074">
    <property type="term" value="P:DNA integration"/>
    <property type="evidence" value="ECO:0007669"/>
    <property type="project" value="UniProtKB-KW"/>
</dbReference>
<dbReference type="AlphaFoldDB" id="A0A9Q3YM08"/>
<dbReference type="Pfam" id="PF00589">
    <property type="entry name" value="Phage_integrase"/>
    <property type="match status" value="1"/>
</dbReference>
<comment type="caution">
    <text evidence="8">The sequence shown here is derived from an EMBL/GenBank/DDBJ whole genome shotgun (WGS) entry which is preliminary data.</text>
</comment>
<dbReference type="InterPro" id="IPR050090">
    <property type="entry name" value="Tyrosine_recombinase_XerCD"/>
</dbReference>
<gene>
    <name evidence="8" type="ORF">IB292_11640</name>
</gene>
<dbReference type="InterPro" id="IPR011010">
    <property type="entry name" value="DNA_brk_join_enz"/>
</dbReference>
<dbReference type="CDD" id="cd00397">
    <property type="entry name" value="DNA_BRE_C"/>
    <property type="match status" value="1"/>
</dbReference>
<evidence type="ECO:0000259" key="7">
    <source>
        <dbReference type="PROSITE" id="PS51900"/>
    </source>
</evidence>
<dbReference type="Gene3D" id="1.10.443.10">
    <property type="entry name" value="Intergrase catalytic core"/>
    <property type="match status" value="1"/>
</dbReference>
<evidence type="ECO:0000313" key="8">
    <source>
        <dbReference type="EMBL" id="MCC3805695.1"/>
    </source>
</evidence>
<dbReference type="PROSITE" id="PS51900">
    <property type="entry name" value="CB"/>
    <property type="match status" value="1"/>
</dbReference>